<name>A0A5C5YCW0_9BACT</name>
<evidence type="ECO:0000256" key="4">
    <source>
        <dbReference type="ARBA" id="ARBA00022679"/>
    </source>
</evidence>
<dbReference type="EMBL" id="SJPO01000011">
    <property type="protein sequence ID" value="TWT72779.1"/>
    <property type="molecule type" value="Genomic_DNA"/>
</dbReference>
<evidence type="ECO:0000256" key="5">
    <source>
        <dbReference type="ARBA" id="ARBA00022691"/>
    </source>
</evidence>
<dbReference type="Gene3D" id="1.10.155.10">
    <property type="entry name" value="Chemotaxis receptor methyltransferase CheR, N-terminal domain"/>
    <property type="match status" value="1"/>
</dbReference>
<feature type="domain" description="CheR-type methyltransferase" evidence="6">
    <location>
        <begin position="1"/>
        <end position="254"/>
    </location>
</feature>
<dbReference type="CDD" id="cd02440">
    <property type="entry name" value="AdoMet_MTases"/>
    <property type="match status" value="1"/>
</dbReference>
<dbReference type="InterPro" id="IPR029063">
    <property type="entry name" value="SAM-dependent_MTases_sf"/>
</dbReference>
<dbReference type="InterPro" id="IPR050903">
    <property type="entry name" value="Bact_Chemotaxis_MeTrfase"/>
</dbReference>
<keyword evidence="8" id="KW-1185">Reference proteome</keyword>
<dbReference type="PANTHER" id="PTHR24422:SF21">
    <property type="entry name" value="CHEMOTAXIS PROTEIN METHYLTRANSFERASE 1"/>
    <property type="match status" value="1"/>
</dbReference>
<gene>
    <name evidence="7" type="primary">cheR2</name>
    <name evidence="7" type="ORF">Pla123a_40780</name>
</gene>
<keyword evidence="5" id="KW-0949">S-adenosyl-L-methionine</keyword>
<dbReference type="InterPro" id="IPR000780">
    <property type="entry name" value="CheR_MeTrfase"/>
</dbReference>
<evidence type="ECO:0000256" key="3">
    <source>
        <dbReference type="ARBA" id="ARBA00022603"/>
    </source>
</evidence>
<dbReference type="GO" id="GO:0008983">
    <property type="term" value="F:protein-glutamate O-methyltransferase activity"/>
    <property type="evidence" value="ECO:0007669"/>
    <property type="project" value="UniProtKB-EC"/>
</dbReference>
<organism evidence="7 8">
    <name type="scientific">Posidoniimonas polymericola</name>
    <dbReference type="NCBI Taxonomy" id="2528002"/>
    <lineage>
        <taxon>Bacteria</taxon>
        <taxon>Pseudomonadati</taxon>
        <taxon>Planctomycetota</taxon>
        <taxon>Planctomycetia</taxon>
        <taxon>Pirellulales</taxon>
        <taxon>Lacipirellulaceae</taxon>
        <taxon>Posidoniimonas</taxon>
    </lineage>
</organism>
<keyword evidence="3 7" id="KW-0489">Methyltransferase</keyword>
<evidence type="ECO:0000256" key="2">
    <source>
        <dbReference type="ARBA" id="ARBA00012534"/>
    </source>
</evidence>
<reference evidence="7 8" key="1">
    <citation type="submission" date="2019-02" db="EMBL/GenBank/DDBJ databases">
        <title>Deep-cultivation of Planctomycetes and their phenomic and genomic characterization uncovers novel biology.</title>
        <authorList>
            <person name="Wiegand S."/>
            <person name="Jogler M."/>
            <person name="Boedeker C."/>
            <person name="Pinto D."/>
            <person name="Vollmers J."/>
            <person name="Rivas-Marin E."/>
            <person name="Kohn T."/>
            <person name="Peeters S.H."/>
            <person name="Heuer A."/>
            <person name="Rast P."/>
            <person name="Oberbeckmann S."/>
            <person name="Bunk B."/>
            <person name="Jeske O."/>
            <person name="Meyerdierks A."/>
            <person name="Storesund J.E."/>
            <person name="Kallscheuer N."/>
            <person name="Luecker S."/>
            <person name="Lage O.M."/>
            <person name="Pohl T."/>
            <person name="Merkel B.J."/>
            <person name="Hornburger P."/>
            <person name="Mueller R.-W."/>
            <person name="Bruemmer F."/>
            <person name="Labrenz M."/>
            <person name="Spormann A.M."/>
            <person name="Op Den Camp H."/>
            <person name="Overmann J."/>
            <person name="Amann R."/>
            <person name="Jetten M.S.M."/>
            <person name="Mascher T."/>
            <person name="Medema M.H."/>
            <person name="Devos D.P."/>
            <person name="Kaster A.-K."/>
            <person name="Ovreas L."/>
            <person name="Rohde M."/>
            <person name="Galperin M.Y."/>
            <person name="Jogler C."/>
        </authorList>
    </citation>
    <scope>NUCLEOTIDE SEQUENCE [LARGE SCALE GENOMIC DNA]</scope>
    <source>
        <strain evidence="7 8">Pla123a</strain>
    </source>
</reference>
<dbReference type="SUPFAM" id="SSF53335">
    <property type="entry name" value="S-adenosyl-L-methionine-dependent methyltransferases"/>
    <property type="match status" value="1"/>
</dbReference>
<dbReference type="EC" id="2.1.1.80" evidence="2"/>
<dbReference type="InterPro" id="IPR022642">
    <property type="entry name" value="CheR_C"/>
</dbReference>
<evidence type="ECO:0000313" key="7">
    <source>
        <dbReference type="EMBL" id="TWT72779.1"/>
    </source>
</evidence>
<dbReference type="AlphaFoldDB" id="A0A5C5YCW0"/>
<evidence type="ECO:0000259" key="6">
    <source>
        <dbReference type="PROSITE" id="PS50123"/>
    </source>
</evidence>
<keyword evidence="4 7" id="KW-0808">Transferase</keyword>
<dbReference type="PROSITE" id="PS50123">
    <property type="entry name" value="CHER"/>
    <property type="match status" value="1"/>
</dbReference>
<sequence length="282" mass="31417">MKLDTEGLDAICNLVDDLCGIYLDSSKDYLIEGRLADLVKKHGCNSYAELARKARLGASNPIATDVVNAITTNETLWFRDATPFNALKFKILPELIDAKSTTLFPRKLRVWSAACSTGQEAYSIGMTFGDIVPDVANWDLQIVGTDVSSDAVRRASEGKYSQLEVSRGLDQVHQSGYFTQAGRDLQINEVLRSKCRFEVRNLLQPFTTLGKFDIVFCRNVAIYFKDEDRKSLFRRIADQLNPGGWLFVGSSESLTEIGPEWSPQRHCGAVCYQPKAGMLAAR</sequence>
<dbReference type="Pfam" id="PF01739">
    <property type="entry name" value="CheR"/>
    <property type="match status" value="1"/>
</dbReference>
<comment type="catalytic activity">
    <reaction evidence="1">
        <text>L-glutamyl-[protein] + S-adenosyl-L-methionine = [protein]-L-glutamate 5-O-methyl ester + S-adenosyl-L-homocysteine</text>
        <dbReference type="Rhea" id="RHEA:24452"/>
        <dbReference type="Rhea" id="RHEA-COMP:10208"/>
        <dbReference type="Rhea" id="RHEA-COMP:10311"/>
        <dbReference type="ChEBI" id="CHEBI:29973"/>
        <dbReference type="ChEBI" id="CHEBI:57856"/>
        <dbReference type="ChEBI" id="CHEBI:59789"/>
        <dbReference type="ChEBI" id="CHEBI:82795"/>
        <dbReference type="EC" id="2.1.1.80"/>
    </reaction>
</comment>
<proteinExistence type="predicted"/>
<dbReference type="SUPFAM" id="SSF47757">
    <property type="entry name" value="Chemotaxis receptor methyltransferase CheR, N-terminal domain"/>
    <property type="match status" value="1"/>
</dbReference>
<evidence type="ECO:0000313" key="8">
    <source>
        <dbReference type="Proteomes" id="UP000318478"/>
    </source>
</evidence>
<accession>A0A5C5YCW0</accession>
<dbReference type="InterPro" id="IPR036804">
    <property type="entry name" value="CheR_N_sf"/>
</dbReference>
<protein>
    <recommendedName>
        <fullName evidence="2">protein-glutamate O-methyltransferase</fullName>
        <ecNumber evidence="2">2.1.1.80</ecNumber>
    </recommendedName>
</protein>
<dbReference type="PRINTS" id="PR00996">
    <property type="entry name" value="CHERMTFRASE"/>
</dbReference>
<dbReference type="SMART" id="SM00138">
    <property type="entry name" value="MeTrc"/>
    <property type="match status" value="1"/>
</dbReference>
<dbReference type="InterPro" id="IPR022641">
    <property type="entry name" value="CheR_N"/>
</dbReference>
<dbReference type="Gene3D" id="3.40.50.150">
    <property type="entry name" value="Vaccinia Virus protein VP39"/>
    <property type="match status" value="1"/>
</dbReference>
<dbReference type="PANTHER" id="PTHR24422">
    <property type="entry name" value="CHEMOTAXIS PROTEIN METHYLTRANSFERASE"/>
    <property type="match status" value="1"/>
</dbReference>
<dbReference type="OrthoDB" id="288469at2"/>
<dbReference type="RefSeq" id="WP_146590368.1">
    <property type="nucleotide sequence ID" value="NZ_SJPO01000011.1"/>
</dbReference>
<dbReference type="Proteomes" id="UP000318478">
    <property type="component" value="Unassembled WGS sequence"/>
</dbReference>
<dbReference type="Pfam" id="PF03705">
    <property type="entry name" value="CheR_N"/>
    <property type="match status" value="1"/>
</dbReference>
<comment type="caution">
    <text evidence="7">The sequence shown here is derived from an EMBL/GenBank/DDBJ whole genome shotgun (WGS) entry which is preliminary data.</text>
</comment>
<evidence type="ECO:0000256" key="1">
    <source>
        <dbReference type="ARBA" id="ARBA00001541"/>
    </source>
</evidence>
<dbReference type="GO" id="GO:0032259">
    <property type="term" value="P:methylation"/>
    <property type="evidence" value="ECO:0007669"/>
    <property type="project" value="UniProtKB-KW"/>
</dbReference>